<dbReference type="Proteomes" id="UP000223759">
    <property type="component" value="Unassembled WGS sequence"/>
</dbReference>
<keyword evidence="2" id="KW-0238">DNA-binding</keyword>
<proteinExistence type="predicted"/>
<accession>A0A1R3VM40</accession>
<evidence type="ECO:0000259" key="5">
    <source>
        <dbReference type="PROSITE" id="PS51063"/>
    </source>
</evidence>
<keyword evidence="3" id="KW-0804">Transcription</keyword>
<name>A0A1R3VM40_9GAMM</name>
<dbReference type="PANTHER" id="PTHR24567:SF74">
    <property type="entry name" value="HTH-TYPE TRANSCRIPTIONAL REGULATOR ARCR"/>
    <property type="match status" value="1"/>
</dbReference>
<keyword evidence="6" id="KW-0418">Kinase</keyword>
<dbReference type="InterPro" id="IPR000595">
    <property type="entry name" value="cNMP-bd_dom"/>
</dbReference>
<dbReference type="InterPro" id="IPR000014">
    <property type="entry name" value="PAS"/>
</dbReference>
<dbReference type="GO" id="GO:0003677">
    <property type="term" value="F:DNA binding"/>
    <property type="evidence" value="ECO:0007669"/>
    <property type="project" value="UniProtKB-KW"/>
</dbReference>
<evidence type="ECO:0000256" key="1">
    <source>
        <dbReference type="ARBA" id="ARBA00023015"/>
    </source>
</evidence>
<dbReference type="Gene3D" id="2.60.120.10">
    <property type="entry name" value="Jelly Rolls"/>
    <property type="match status" value="1"/>
</dbReference>
<reference evidence="6 7" key="1">
    <citation type="submission" date="2017-01" db="EMBL/GenBank/DDBJ databases">
        <authorList>
            <person name="Mah S.A."/>
            <person name="Swanson W.J."/>
            <person name="Moy G.W."/>
            <person name="Vacquier V.D."/>
        </authorList>
    </citation>
    <scope>NUCLEOTIDE SEQUENCE [LARGE SCALE GENOMIC DNA]</scope>
    <source>
        <strain evidence="6 7">M9</strain>
    </source>
</reference>
<dbReference type="SMART" id="SM00091">
    <property type="entry name" value="PAS"/>
    <property type="match status" value="1"/>
</dbReference>
<dbReference type="SUPFAM" id="SSF55785">
    <property type="entry name" value="PYP-like sensor domain (PAS domain)"/>
    <property type="match status" value="1"/>
</dbReference>
<feature type="domain" description="HTH crp-type" evidence="5">
    <location>
        <begin position="147"/>
        <end position="213"/>
    </location>
</feature>
<dbReference type="GO" id="GO:0003700">
    <property type="term" value="F:DNA-binding transcription factor activity"/>
    <property type="evidence" value="ECO:0007669"/>
    <property type="project" value="TreeGrafter"/>
</dbReference>
<dbReference type="PROSITE" id="PS51063">
    <property type="entry name" value="HTH_CRP_2"/>
    <property type="match status" value="1"/>
</dbReference>
<dbReference type="SUPFAM" id="SSF46785">
    <property type="entry name" value="Winged helix' DNA-binding domain"/>
    <property type="match status" value="1"/>
</dbReference>
<protein>
    <submittedName>
        <fullName evidence="6">cAMP-binding domain of CRP or a regulatory subunit of cAMP-dependent protein kinases</fullName>
    </submittedName>
</protein>
<feature type="domain" description="Cyclic nucleotide-binding" evidence="4">
    <location>
        <begin position="13"/>
        <end position="116"/>
    </location>
</feature>
<dbReference type="SUPFAM" id="SSF51206">
    <property type="entry name" value="cAMP-binding domain-like"/>
    <property type="match status" value="1"/>
</dbReference>
<dbReference type="InterPro" id="IPR036388">
    <property type="entry name" value="WH-like_DNA-bd_sf"/>
</dbReference>
<dbReference type="AlphaFoldDB" id="A0A1R3VM40"/>
<dbReference type="SMART" id="SM00419">
    <property type="entry name" value="HTH_CRP"/>
    <property type="match status" value="1"/>
</dbReference>
<keyword evidence="7" id="KW-1185">Reference proteome</keyword>
<dbReference type="Pfam" id="PF13545">
    <property type="entry name" value="HTH_Crp_2"/>
    <property type="match status" value="1"/>
</dbReference>
<dbReference type="OrthoDB" id="8969464at2"/>
<dbReference type="CDD" id="cd00038">
    <property type="entry name" value="CAP_ED"/>
    <property type="match status" value="1"/>
</dbReference>
<dbReference type="Gene3D" id="1.10.10.10">
    <property type="entry name" value="Winged helix-like DNA-binding domain superfamily/Winged helix DNA-binding domain"/>
    <property type="match status" value="1"/>
</dbReference>
<dbReference type="PANTHER" id="PTHR24567">
    <property type="entry name" value="CRP FAMILY TRANSCRIPTIONAL REGULATORY PROTEIN"/>
    <property type="match status" value="1"/>
</dbReference>
<dbReference type="CDD" id="cd00092">
    <property type="entry name" value="HTH_CRP"/>
    <property type="match status" value="1"/>
</dbReference>
<evidence type="ECO:0000313" key="6">
    <source>
        <dbReference type="EMBL" id="SIT65627.1"/>
    </source>
</evidence>
<keyword evidence="6" id="KW-0808">Transferase</keyword>
<organism evidence="6 7">
    <name type="scientific">Ectothiorhodosinus mongolicus</name>
    <dbReference type="NCBI Taxonomy" id="233100"/>
    <lineage>
        <taxon>Bacteria</taxon>
        <taxon>Pseudomonadati</taxon>
        <taxon>Pseudomonadota</taxon>
        <taxon>Gammaproteobacteria</taxon>
        <taxon>Chromatiales</taxon>
        <taxon>Ectothiorhodospiraceae</taxon>
        <taxon>Ectothiorhodosinus</taxon>
    </lineage>
</organism>
<dbReference type="EMBL" id="FTPK01000001">
    <property type="protein sequence ID" value="SIT65627.1"/>
    <property type="molecule type" value="Genomic_DNA"/>
</dbReference>
<dbReference type="GO" id="GO:0016301">
    <property type="term" value="F:kinase activity"/>
    <property type="evidence" value="ECO:0007669"/>
    <property type="project" value="UniProtKB-KW"/>
</dbReference>
<dbReference type="PROSITE" id="PS50042">
    <property type="entry name" value="CNMP_BINDING_3"/>
    <property type="match status" value="1"/>
</dbReference>
<evidence type="ECO:0000256" key="3">
    <source>
        <dbReference type="ARBA" id="ARBA00023163"/>
    </source>
</evidence>
<dbReference type="RefSeq" id="WP_076753984.1">
    <property type="nucleotide sequence ID" value="NZ_CP023018.1"/>
</dbReference>
<evidence type="ECO:0000259" key="4">
    <source>
        <dbReference type="PROSITE" id="PS50042"/>
    </source>
</evidence>
<dbReference type="Gene3D" id="3.30.450.20">
    <property type="entry name" value="PAS domain"/>
    <property type="match status" value="1"/>
</dbReference>
<dbReference type="InterPro" id="IPR012318">
    <property type="entry name" value="HTH_CRP"/>
</dbReference>
<evidence type="ECO:0000256" key="2">
    <source>
        <dbReference type="ARBA" id="ARBA00023125"/>
    </source>
</evidence>
<dbReference type="InterPro" id="IPR014710">
    <property type="entry name" value="RmlC-like_jellyroll"/>
</dbReference>
<evidence type="ECO:0000313" key="7">
    <source>
        <dbReference type="Proteomes" id="UP000223759"/>
    </source>
</evidence>
<dbReference type="InterPro" id="IPR036390">
    <property type="entry name" value="WH_DNA-bd_sf"/>
</dbReference>
<dbReference type="InterPro" id="IPR050397">
    <property type="entry name" value="Env_Response_Regulators"/>
</dbReference>
<dbReference type="GO" id="GO:0005829">
    <property type="term" value="C:cytosol"/>
    <property type="evidence" value="ECO:0007669"/>
    <property type="project" value="TreeGrafter"/>
</dbReference>
<dbReference type="STRING" id="233100.SAMN05216526_0077"/>
<dbReference type="InterPro" id="IPR018490">
    <property type="entry name" value="cNMP-bd_dom_sf"/>
</dbReference>
<keyword evidence="1" id="KW-0805">Transcription regulation</keyword>
<dbReference type="Pfam" id="PF00027">
    <property type="entry name" value="cNMP_binding"/>
    <property type="match status" value="1"/>
</dbReference>
<gene>
    <name evidence="6" type="ORF">SAMN05216526_0077</name>
</gene>
<sequence length="420" mass="46895">METIDTGPKQNHILGSLPDYELTPLRDHLERVALNPGWVIHEPHTKIEHVYFPTSGVVSQIFTTSSGTTTELAMTGHNGLIGLAAVLGGEFMTHEAVVRCPGDAYRLRASRLRRALVQGSVLQAQILGYVQALIMEISHGVACNRHHRVEERLARWLLQNADLNGGHQVRVTQETMGDMLGVRREAINEAARKLQDQGLILRHRGSVDITDRQGLEARACECYQSLRHHERMLPAGYHGSGNSGGNGDLGLHKQTHHAECLNQMGHEHTSWPESMIMQGLNTQQAELSEHIGDLRAAYLEIENLKKQFEDLYEYAPMPYFMLGANGELERTNIAGAIMMGIKHSDFERQPFADFLDKNSVAQFMQFYRSVLSGRCREGCDIALKSTAHRPELAVRLYGAPDEDGAECRLMAAPLSQTHRL</sequence>
<dbReference type="InterPro" id="IPR035965">
    <property type="entry name" value="PAS-like_dom_sf"/>
</dbReference>